<evidence type="ECO:0000256" key="1">
    <source>
        <dbReference type="SAM" id="MobiDB-lite"/>
    </source>
</evidence>
<dbReference type="AlphaFoldDB" id="A0A1J5Q2B9"/>
<accession>A0A1J5Q2B9</accession>
<organism evidence="2">
    <name type="scientific">mine drainage metagenome</name>
    <dbReference type="NCBI Taxonomy" id="410659"/>
    <lineage>
        <taxon>unclassified sequences</taxon>
        <taxon>metagenomes</taxon>
        <taxon>ecological metagenomes</taxon>
    </lineage>
</organism>
<protein>
    <submittedName>
        <fullName evidence="2">Uncharacterized protein</fullName>
    </submittedName>
</protein>
<reference evidence="2" key="1">
    <citation type="submission" date="2016-10" db="EMBL/GenBank/DDBJ databases">
        <title>Sequence of Gallionella enrichment culture.</title>
        <authorList>
            <person name="Poehlein A."/>
            <person name="Muehling M."/>
            <person name="Daniel R."/>
        </authorList>
    </citation>
    <scope>NUCLEOTIDE SEQUENCE</scope>
</reference>
<proteinExistence type="predicted"/>
<comment type="caution">
    <text evidence="2">The sequence shown here is derived from an EMBL/GenBank/DDBJ whole genome shotgun (WGS) entry which is preliminary data.</text>
</comment>
<feature type="compositionally biased region" description="Basic and acidic residues" evidence="1">
    <location>
        <begin position="39"/>
        <end position="48"/>
    </location>
</feature>
<sequence length="92" mass="9524">MKFLRAAAMIAVLVAGPAYAQRGAPAAPQDPPKSPTQIESEKASEKAYKNSLGNIPDQPPADPWGGARAVEAPKSVAKDPPAKRTKASSTSN</sequence>
<feature type="region of interest" description="Disordered" evidence="1">
    <location>
        <begin position="21"/>
        <end position="92"/>
    </location>
</feature>
<name>A0A1J5Q2B9_9ZZZZ</name>
<dbReference type="EMBL" id="MLJW01001611">
    <property type="protein sequence ID" value="OIQ77458.1"/>
    <property type="molecule type" value="Genomic_DNA"/>
</dbReference>
<gene>
    <name evidence="2" type="ORF">GALL_408500</name>
</gene>
<evidence type="ECO:0000313" key="2">
    <source>
        <dbReference type="EMBL" id="OIQ77458.1"/>
    </source>
</evidence>